<evidence type="ECO:0000256" key="3">
    <source>
        <dbReference type="ARBA" id="ARBA00022475"/>
    </source>
</evidence>
<organism evidence="10 11">
    <name type="scientific">Streptomyces capillispiralis</name>
    <dbReference type="NCBI Taxonomy" id="68182"/>
    <lineage>
        <taxon>Bacteria</taxon>
        <taxon>Bacillati</taxon>
        <taxon>Actinomycetota</taxon>
        <taxon>Actinomycetes</taxon>
        <taxon>Kitasatosporales</taxon>
        <taxon>Streptomycetaceae</taxon>
        <taxon>Streptomyces</taxon>
    </lineage>
</organism>
<keyword evidence="5 8" id="KW-1133">Transmembrane helix</keyword>
<evidence type="ECO:0000256" key="7">
    <source>
        <dbReference type="SAM" id="MobiDB-lite"/>
    </source>
</evidence>
<comment type="similarity">
    <text evidence="2">Belongs to the DedA family.</text>
</comment>
<evidence type="ECO:0000256" key="6">
    <source>
        <dbReference type="ARBA" id="ARBA00023136"/>
    </source>
</evidence>
<evidence type="ECO:0000256" key="8">
    <source>
        <dbReference type="SAM" id="Phobius"/>
    </source>
</evidence>
<dbReference type="Pfam" id="PF09335">
    <property type="entry name" value="VTT_dom"/>
    <property type="match status" value="1"/>
</dbReference>
<feature type="transmembrane region" description="Helical" evidence="8">
    <location>
        <begin position="84"/>
        <end position="105"/>
    </location>
</feature>
<feature type="transmembrane region" description="Helical" evidence="8">
    <location>
        <begin position="206"/>
        <end position="228"/>
    </location>
</feature>
<dbReference type="GO" id="GO:0005886">
    <property type="term" value="C:plasma membrane"/>
    <property type="evidence" value="ECO:0007669"/>
    <property type="project" value="UniProtKB-SubCell"/>
</dbReference>
<evidence type="ECO:0000256" key="4">
    <source>
        <dbReference type="ARBA" id="ARBA00022692"/>
    </source>
</evidence>
<dbReference type="OrthoDB" id="9813426at2"/>
<dbReference type="PANTHER" id="PTHR42709">
    <property type="entry name" value="ALKALINE PHOSPHATASE LIKE PROTEIN"/>
    <property type="match status" value="1"/>
</dbReference>
<evidence type="ECO:0000256" key="1">
    <source>
        <dbReference type="ARBA" id="ARBA00004651"/>
    </source>
</evidence>
<evidence type="ECO:0000259" key="9">
    <source>
        <dbReference type="Pfam" id="PF09335"/>
    </source>
</evidence>
<comment type="caution">
    <text evidence="10">The sequence shown here is derived from an EMBL/GenBank/DDBJ whole genome shotgun (WGS) entry which is preliminary data.</text>
</comment>
<proteinExistence type="inferred from homology"/>
<evidence type="ECO:0000256" key="2">
    <source>
        <dbReference type="ARBA" id="ARBA00010792"/>
    </source>
</evidence>
<keyword evidence="3" id="KW-1003">Cell membrane</keyword>
<dbReference type="PANTHER" id="PTHR42709:SF6">
    <property type="entry name" value="UNDECAPRENYL PHOSPHATE TRANSPORTER A"/>
    <property type="match status" value="1"/>
</dbReference>
<protein>
    <submittedName>
        <fullName evidence="10">Membrane protein DedA with SNARE-associated domain</fullName>
    </submittedName>
</protein>
<feature type="region of interest" description="Disordered" evidence="7">
    <location>
        <begin position="232"/>
        <end position="255"/>
    </location>
</feature>
<keyword evidence="6 8" id="KW-0472">Membrane</keyword>
<feature type="transmembrane region" description="Helical" evidence="8">
    <location>
        <begin position="170"/>
        <end position="194"/>
    </location>
</feature>
<dbReference type="Proteomes" id="UP000316603">
    <property type="component" value="Unassembled WGS sequence"/>
</dbReference>
<dbReference type="AlphaFoldDB" id="A0A561TKT3"/>
<dbReference type="InterPro" id="IPR051311">
    <property type="entry name" value="DedA_domain"/>
</dbReference>
<evidence type="ECO:0000313" key="10">
    <source>
        <dbReference type="EMBL" id="TWF87721.1"/>
    </source>
</evidence>
<keyword evidence="4 8" id="KW-0812">Transmembrane</keyword>
<comment type="subcellular location">
    <subcellularLocation>
        <location evidence="1">Cell membrane</location>
        <topology evidence="1">Multi-pass membrane protein</topology>
    </subcellularLocation>
</comment>
<feature type="domain" description="VTT" evidence="9">
    <location>
        <begin position="64"/>
        <end position="191"/>
    </location>
</feature>
<name>A0A561TKT3_9ACTN</name>
<dbReference type="EMBL" id="VIWV01000001">
    <property type="protein sequence ID" value="TWF87721.1"/>
    <property type="molecule type" value="Genomic_DNA"/>
</dbReference>
<evidence type="ECO:0000256" key="5">
    <source>
        <dbReference type="ARBA" id="ARBA00022989"/>
    </source>
</evidence>
<accession>A0A561TKT3</accession>
<evidence type="ECO:0000313" key="11">
    <source>
        <dbReference type="Proteomes" id="UP000316603"/>
    </source>
</evidence>
<sequence>MRISSGFLQVRFSSVVGMTAIAAHTITAAADASAGPQWVHDLMDAMGAPGAGLAIALENLFPPLPSEVILPLAGFAASSGRMSLLAALLWTTAGSVIGALALYGVGALLGRDRTVAIAERLPLVKVADIERTEAWFVRHGPKAVFFGRMIPIFRSLISVPAGVERMRLPLFLGLTTLGSAIWNTAFVLAGYALGDNWQQVTDIVSAYSKVVLGVAALAVLVFVVLRLIRPGGGSRRRDGRAAADGTRPLTRSREG</sequence>
<dbReference type="InterPro" id="IPR032816">
    <property type="entry name" value="VTT_dom"/>
</dbReference>
<keyword evidence="11" id="KW-1185">Reference proteome</keyword>
<gene>
    <name evidence="10" type="ORF">FHX78_114737</name>
</gene>
<reference evidence="10 11" key="1">
    <citation type="submission" date="2019-06" db="EMBL/GenBank/DDBJ databases">
        <title>Sequencing the genomes of 1000 actinobacteria strains.</title>
        <authorList>
            <person name="Klenk H.-P."/>
        </authorList>
    </citation>
    <scope>NUCLEOTIDE SEQUENCE [LARGE SCALE GENOMIC DNA]</scope>
    <source>
        <strain evidence="10 11">DSM 41695</strain>
    </source>
</reference>